<dbReference type="KEGG" id="alti:ALE3EI_1518"/>
<dbReference type="Proteomes" id="UP000515514">
    <property type="component" value="Chromosome"/>
</dbReference>
<organism evidence="2 3">
    <name type="scientific">Constantimarinum furrinae</name>
    <dbReference type="NCBI Taxonomy" id="2562285"/>
    <lineage>
        <taxon>Bacteria</taxon>
        <taxon>Pseudomonadati</taxon>
        <taxon>Bacteroidota</taxon>
        <taxon>Flavobacteriia</taxon>
        <taxon>Flavobacteriales</taxon>
        <taxon>Flavobacteriaceae</taxon>
        <taxon>Altibacter/Constantimarinum group</taxon>
        <taxon>Constantimarinum</taxon>
    </lineage>
</organism>
<feature type="chain" id="PRO_5028961910" evidence="1">
    <location>
        <begin position="19"/>
        <end position="179"/>
    </location>
</feature>
<proteinExistence type="predicted"/>
<accession>A0A7G8PUR0</accession>
<dbReference type="RefSeq" id="WP_186987699.1">
    <property type="nucleotide sequence ID" value="NZ_CP052909.1"/>
</dbReference>
<evidence type="ECO:0000256" key="1">
    <source>
        <dbReference type="SAM" id="SignalP"/>
    </source>
</evidence>
<name>A0A7G8PUR0_9FLAO</name>
<sequence>MKNIAIILGLIVTCLAQAQPKVYAIEPLPNKEVSYTGNLSEGVILDDLSWAWSSSNACFPATQQQKFTGKHLFFTGIIPKYSEMTVTVIPKDPNANFSVYAYEIGVNSNDLVPNLPRCIRCEADHKRERNVRGKAPQDHTRVVTDLVAINNPYRVVIGVTGADGLSEGDFTLVISTKTR</sequence>
<dbReference type="EMBL" id="CP052909">
    <property type="protein sequence ID" value="QNJ98076.1"/>
    <property type="molecule type" value="Genomic_DNA"/>
</dbReference>
<evidence type="ECO:0000313" key="2">
    <source>
        <dbReference type="EMBL" id="QNJ98076.1"/>
    </source>
</evidence>
<evidence type="ECO:0000313" key="3">
    <source>
        <dbReference type="Proteomes" id="UP000515514"/>
    </source>
</evidence>
<keyword evidence="3" id="KW-1185">Reference proteome</keyword>
<dbReference type="AlphaFoldDB" id="A0A7G8PUR0"/>
<keyword evidence="1" id="KW-0732">Signal</keyword>
<gene>
    <name evidence="2" type="ORF">ALE3EI_1518</name>
</gene>
<reference evidence="2 3" key="1">
    <citation type="submission" date="2020-04" db="EMBL/GenBank/DDBJ databases">
        <title>Genome sequence of Altibacter aquimarinus strain ALE3EI.</title>
        <authorList>
            <person name="Oh H.-M."/>
            <person name="Jang D."/>
        </authorList>
    </citation>
    <scope>NUCLEOTIDE SEQUENCE [LARGE SCALE GENOMIC DNA]</scope>
    <source>
        <strain evidence="2 3">ALE3EI</strain>
    </source>
</reference>
<feature type="signal peptide" evidence="1">
    <location>
        <begin position="1"/>
        <end position="18"/>
    </location>
</feature>
<protein>
    <submittedName>
        <fullName evidence="2">Uncharacterized protein</fullName>
    </submittedName>
</protein>